<reference evidence="1" key="1">
    <citation type="submission" date="2021-04" db="EMBL/GenBank/DDBJ databases">
        <authorList>
            <person name="Pira H."/>
            <person name="Risdian C."/>
            <person name="Wink J."/>
        </authorList>
    </citation>
    <scope>NUCLEOTIDE SEQUENCE</scope>
    <source>
        <strain evidence="1">WHY3</strain>
    </source>
</reference>
<sequence length="123" mass="13877">MNDLEAFKSTFVNASEAQRIGLKLRSIVLGFFPNAEESILGGAKVKLVLYSRGDAKNVLCGIQQAAKDTCMLYVHHIDSIVHQRLKFSGKGKHAKRIKFESADDVKEDEIRWLLKQVEENTPF</sequence>
<proteinExistence type="predicted"/>
<accession>A0A9X1F9P8</accession>
<dbReference type="RefSeq" id="WP_218545530.1">
    <property type="nucleotide sequence ID" value="NZ_JAGSPD010000005.1"/>
</dbReference>
<keyword evidence="2" id="KW-1185">Reference proteome</keyword>
<dbReference type="Proteomes" id="UP001138894">
    <property type="component" value="Unassembled WGS sequence"/>
</dbReference>
<name>A0A9X1F9P8_9FLAO</name>
<comment type="caution">
    <text evidence="1">The sequence shown here is derived from an EMBL/GenBank/DDBJ whole genome shotgun (WGS) entry which is preliminary data.</text>
</comment>
<dbReference type="EMBL" id="JAGSPD010000005">
    <property type="protein sequence ID" value="MBV7268983.1"/>
    <property type="molecule type" value="Genomic_DNA"/>
</dbReference>
<gene>
    <name evidence="1" type="ORF">KCG49_07270</name>
</gene>
<dbReference type="AlphaFoldDB" id="A0A9X1F9P8"/>
<evidence type="ECO:0000313" key="1">
    <source>
        <dbReference type="EMBL" id="MBV7268983.1"/>
    </source>
</evidence>
<evidence type="ECO:0000313" key="2">
    <source>
        <dbReference type="Proteomes" id="UP001138894"/>
    </source>
</evidence>
<protein>
    <submittedName>
        <fullName evidence="1">DUF1801 domain-containing protein</fullName>
    </submittedName>
</protein>
<organism evidence="1 2">
    <name type="scientific">Winogradskyella luteola</name>
    <dbReference type="NCBI Taxonomy" id="2828330"/>
    <lineage>
        <taxon>Bacteria</taxon>
        <taxon>Pseudomonadati</taxon>
        <taxon>Bacteroidota</taxon>
        <taxon>Flavobacteriia</taxon>
        <taxon>Flavobacteriales</taxon>
        <taxon>Flavobacteriaceae</taxon>
        <taxon>Winogradskyella</taxon>
    </lineage>
</organism>